<accession>A0AC60Q113</accession>
<dbReference type="Proteomes" id="UP000805193">
    <property type="component" value="Unassembled WGS sequence"/>
</dbReference>
<name>A0AC60Q113_IXOPE</name>
<sequence>MSQYNVRSSQTVAAAFFCLDAAARACLDPFVPIYLRHHALNAFHAGAVIGIAAVLAAAFVPSVVWLPRWRRQGWRSILLASSALAAVCYIALLMVPPMSNQYQSTSPCSQAHLKVPTAAMTSASLSPSSWEPHPTSHRGTSAKPVSTVGTSAKPSSPRVASSGTYEPMPTALPVSATTAATVIVPSTVQQNSSNERHQDHHPNNHTRSHREADGGLETTLMTARPTTVPTRLDALLKKSATFAPESNSTGRQAGVPGQRRKKVLPPEHIPHTTTAVRQNVSSGLGMGDGRTQGPNCDGPSPDPDCFPPPRAKLEEQFDHSILLLVTLIVVFGESMLSLAGLAADESFFRFLDEIDATEKANAHHTHAAVVSAVVVGISAVVATQVPCVPLSTWGSSSEVYLLVFGALVSMSLPLAAFFPEPQQAVRRRTSAGTCRGVADALKGGEGALVATTLVLLGALAGVEGTFFLWHLEEGGHSNALGAVIMARAVARVAALLLVKAGGLPGRLHGWLVFAVLCTSARCACYVQSGWQLAAMAQLLSPPSTVLLWFACERWARRTSTGIDAERCVLAALAVCHRGIGMGVGAILGGAAAAWAGTRSALGLCAVVGIIGGAVVFMVTRFVAPRPPSYDRLLWDPTSPNSESESEEEMQPLERQAAAVGDTSS</sequence>
<dbReference type="EMBL" id="JABSTQ010009638">
    <property type="protein sequence ID" value="KAG0427338.1"/>
    <property type="molecule type" value="Genomic_DNA"/>
</dbReference>
<gene>
    <name evidence="1" type="ORF">HPB47_025604</name>
</gene>
<proteinExistence type="predicted"/>
<evidence type="ECO:0000313" key="1">
    <source>
        <dbReference type="EMBL" id="KAG0427338.1"/>
    </source>
</evidence>
<reference evidence="1 2" key="1">
    <citation type="journal article" date="2020" name="Cell">
        <title>Large-Scale Comparative Analyses of Tick Genomes Elucidate Their Genetic Diversity and Vector Capacities.</title>
        <authorList>
            <consortium name="Tick Genome and Microbiome Consortium (TIGMIC)"/>
            <person name="Jia N."/>
            <person name="Wang J."/>
            <person name="Shi W."/>
            <person name="Du L."/>
            <person name="Sun Y."/>
            <person name="Zhan W."/>
            <person name="Jiang J.F."/>
            <person name="Wang Q."/>
            <person name="Zhang B."/>
            <person name="Ji P."/>
            <person name="Bell-Sakyi L."/>
            <person name="Cui X.M."/>
            <person name="Yuan T.T."/>
            <person name="Jiang B.G."/>
            <person name="Yang W.F."/>
            <person name="Lam T.T."/>
            <person name="Chang Q.C."/>
            <person name="Ding S.J."/>
            <person name="Wang X.J."/>
            <person name="Zhu J.G."/>
            <person name="Ruan X.D."/>
            <person name="Zhao L."/>
            <person name="Wei J.T."/>
            <person name="Ye R.Z."/>
            <person name="Que T.C."/>
            <person name="Du C.H."/>
            <person name="Zhou Y.H."/>
            <person name="Cheng J.X."/>
            <person name="Dai P.F."/>
            <person name="Guo W.B."/>
            <person name="Han X.H."/>
            <person name="Huang E.J."/>
            <person name="Li L.F."/>
            <person name="Wei W."/>
            <person name="Gao Y.C."/>
            <person name="Liu J.Z."/>
            <person name="Shao H.Z."/>
            <person name="Wang X."/>
            <person name="Wang C.C."/>
            <person name="Yang T.C."/>
            <person name="Huo Q.B."/>
            <person name="Li W."/>
            <person name="Chen H.Y."/>
            <person name="Chen S.E."/>
            <person name="Zhou L.G."/>
            <person name="Ni X.B."/>
            <person name="Tian J.H."/>
            <person name="Sheng Y."/>
            <person name="Liu T."/>
            <person name="Pan Y.S."/>
            <person name="Xia L.Y."/>
            <person name="Li J."/>
            <person name="Zhao F."/>
            <person name="Cao W.C."/>
        </authorList>
    </citation>
    <scope>NUCLEOTIDE SEQUENCE [LARGE SCALE GENOMIC DNA]</scope>
    <source>
        <strain evidence="1">Iper-2018</strain>
    </source>
</reference>
<protein>
    <submittedName>
        <fullName evidence="1">Uncharacterized protein</fullName>
    </submittedName>
</protein>
<organism evidence="1 2">
    <name type="scientific">Ixodes persulcatus</name>
    <name type="common">Taiga tick</name>
    <dbReference type="NCBI Taxonomy" id="34615"/>
    <lineage>
        <taxon>Eukaryota</taxon>
        <taxon>Metazoa</taxon>
        <taxon>Ecdysozoa</taxon>
        <taxon>Arthropoda</taxon>
        <taxon>Chelicerata</taxon>
        <taxon>Arachnida</taxon>
        <taxon>Acari</taxon>
        <taxon>Parasitiformes</taxon>
        <taxon>Ixodida</taxon>
        <taxon>Ixodoidea</taxon>
        <taxon>Ixodidae</taxon>
        <taxon>Ixodinae</taxon>
        <taxon>Ixodes</taxon>
    </lineage>
</organism>
<comment type="caution">
    <text evidence="1">The sequence shown here is derived from an EMBL/GenBank/DDBJ whole genome shotgun (WGS) entry which is preliminary data.</text>
</comment>
<evidence type="ECO:0000313" key="2">
    <source>
        <dbReference type="Proteomes" id="UP000805193"/>
    </source>
</evidence>
<keyword evidence="2" id="KW-1185">Reference proteome</keyword>